<gene>
    <name evidence="1" type="ORF">SDC9_165046</name>
</gene>
<proteinExistence type="predicted"/>
<accession>A0A645FTB4</accession>
<evidence type="ECO:0000313" key="1">
    <source>
        <dbReference type="EMBL" id="MPN17691.1"/>
    </source>
</evidence>
<protein>
    <submittedName>
        <fullName evidence="1">Uncharacterized protein</fullName>
    </submittedName>
</protein>
<name>A0A645FTB4_9ZZZZ</name>
<dbReference type="AlphaFoldDB" id="A0A645FTB4"/>
<organism evidence="1">
    <name type="scientific">bioreactor metagenome</name>
    <dbReference type="NCBI Taxonomy" id="1076179"/>
    <lineage>
        <taxon>unclassified sequences</taxon>
        <taxon>metagenomes</taxon>
        <taxon>ecological metagenomes</taxon>
    </lineage>
</organism>
<reference evidence="1" key="1">
    <citation type="submission" date="2019-08" db="EMBL/GenBank/DDBJ databases">
        <authorList>
            <person name="Kucharzyk K."/>
            <person name="Murdoch R.W."/>
            <person name="Higgins S."/>
            <person name="Loffler F."/>
        </authorList>
    </citation>
    <scope>NUCLEOTIDE SEQUENCE</scope>
</reference>
<sequence length="178" mass="20463">MRVGGGDHQIGDARLFRQHFPDVHYHRMEHTDHINSRQRETGVAVIQHHCPRPQIVMYTLGGDFVSKTGNPVCIELPVSVQVLISIPLLRFVTCVIIHIVPRLHILRSNRHRSKAGTHDPGFLIFDFQIETISRVAVTHIVVTVDAQCDNQNQERDPYNLYYLHLRCLSFLCNSNRGR</sequence>
<comment type="caution">
    <text evidence="1">The sequence shown here is derived from an EMBL/GenBank/DDBJ whole genome shotgun (WGS) entry which is preliminary data.</text>
</comment>
<dbReference type="EMBL" id="VSSQ01064873">
    <property type="protein sequence ID" value="MPN17691.1"/>
    <property type="molecule type" value="Genomic_DNA"/>
</dbReference>